<evidence type="ECO:0000313" key="2">
    <source>
        <dbReference type="EMBL" id="PIQ68587.1"/>
    </source>
</evidence>
<dbReference type="AlphaFoldDB" id="A0A2H0KBJ8"/>
<accession>A0A2H0KBJ8</accession>
<evidence type="ECO:0008006" key="4">
    <source>
        <dbReference type="Google" id="ProtNLM"/>
    </source>
</evidence>
<dbReference type="Proteomes" id="UP000229342">
    <property type="component" value="Unassembled WGS sequence"/>
</dbReference>
<keyword evidence="1" id="KW-0472">Membrane</keyword>
<organism evidence="2 3">
    <name type="scientific">Candidatus Taylorbacteria bacterium CG11_big_fil_rev_8_21_14_0_20_46_11</name>
    <dbReference type="NCBI Taxonomy" id="1975025"/>
    <lineage>
        <taxon>Bacteria</taxon>
        <taxon>Candidatus Tayloriibacteriota</taxon>
    </lineage>
</organism>
<evidence type="ECO:0000256" key="1">
    <source>
        <dbReference type="SAM" id="Phobius"/>
    </source>
</evidence>
<sequence>MPKNILHDIMTREKRTIRQVPLPHNRKTAYSNEEETLIYEEQESYTEAPSRDGGISRIFLWGTAVVFLLLLGFALATGFSGATITVTPKTANIIIDNEFVATKDTEGTSALRLETLELSETAERSIPADTSKQITEKATGKIVIYNTYSESSQRLIKNTRFATPDGLIYRIGESIVVPGFKNNTSGKIVPGSLEVAVSADAPGEDYNIGLTDFSIPGFKTDPVRYAAFYARSKTSMTGGVDGIMKTPSDVALVTAEISLQSELQSKILEKARASVPDEFVLYDQALIVTYDKLPLQVNGDTARIQETVHATAYLLKRTELERAIASKTMKNQSDLPVTIPELASLQFQLNEKPSTDTATPSIRFSLKGNAKAIWVYDEDKLRVALLGKQRSELASALSSFPTIEKVDLVLRPFWSRSFPTNPKKVTIDEAFVPASIPALEPVHNLMPE</sequence>
<keyword evidence="1" id="KW-1133">Transmembrane helix</keyword>
<reference evidence="2 3" key="1">
    <citation type="submission" date="2017-09" db="EMBL/GenBank/DDBJ databases">
        <title>Depth-based differentiation of microbial function through sediment-hosted aquifers and enrichment of novel symbionts in the deep terrestrial subsurface.</title>
        <authorList>
            <person name="Probst A.J."/>
            <person name="Ladd B."/>
            <person name="Jarett J.K."/>
            <person name="Geller-Mcgrath D.E."/>
            <person name="Sieber C.M."/>
            <person name="Emerson J.B."/>
            <person name="Anantharaman K."/>
            <person name="Thomas B.C."/>
            <person name="Malmstrom R."/>
            <person name="Stieglmeier M."/>
            <person name="Klingl A."/>
            <person name="Woyke T."/>
            <person name="Ryan C.M."/>
            <person name="Banfield J.F."/>
        </authorList>
    </citation>
    <scope>NUCLEOTIDE SEQUENCE [LARGE SCALE GENOMIC DNA]</scope>
    <source>
        <strain evidence="2">CG11_big_fil_rev_8_21_14_0_20_46_11</strain>
    </source>
</reference>
<feature type="transmembrane region" description="Helical" evidence="1">
    <location>
        <begin position="58"/>
        <end position="79"/>
    </location>
</feature>
<name>A0A2H0KBJ8_9BACT</name>
<comment type="caution">
    <text evidence="2">The sequence shown here is derived from an EMBL/GenBank/DDBJ whole genome shotgun (WGS) entry which is preliminary data.</text>
</comment>
<evidence type="ECO:0000313" key="3">
    <source>
        <dbReference type="Proteomes" id="UP000229342"/>
    </source>
</evidence>
<protein>
    <recommendedName>
        <fullName evidence="4">Baseplate protein J-like domain-containing protein</fullName>
    </recommendedName>
</protein>
<dbReference type="EMBL" id="PCVG01000042">
    <property type="protein sequence ID" value="PIQ68587.1"/>
    <property type="molecule type" value="Genomic_DNA"/>
</dbReference>
<gene>
    <name evidence="2" type="ORF">COV91_03240</name>
</gene>
<keyword evidence="1" id="KW-0812">Transmembrane</keyword>
<proteinExistence type="predicted"/>